<organism evidence="2 3">
    <name type="scientific">Empedobacter brevis</name>
    <dbReference type="NCBI Taxonomy" id="247"/>
    <lineage>
        <taxon>Bacteria</taxon>
        <taxon>Pseudomonadati</taxon>
        <taxon>Bacteroidota</taxon>
        <taxon>Flavobacteriia</taxon>
        <taxon>Flavobacteriales</taxon>
        <taxon>Weeksellaceae</taxon>
        <taxon>Empedobacter</taxon>
    </lineage>
</organism>
<evidence type="ECO:0000259" key="1">
    <source>
        <dbReference type="Pfam" id="PF15638"/>
    </source>
</evidence>
<evidence type="ECO:0000313" key="3">
    <source>
        <dbReference type="Proteomes" id="UP001170959"/>
    </source>
</evidence>
<dbReference type="AlphaFoldDB" id="A0AAJ1V993"/>
<dbReference type="InterPro" id="IPR028914">
    <property type="entry name" value="Tox-MPTase2_dom"/>
</dbReference>
<gene>
    <name evidence="2" type="ORF">HX001_14805</name>
</gene>
<name>A0AAJ1V993_9FLAO</name>
<sequence>MQDDFNINLYDYGARNYDPAIGRWFNIDPLAEQMRRHSPYNYAFNNPIFFIDPDGMAPTDIIYLNKNGSINKVVNDGKSFITIVDPNNKGAKLSLSSYYLDRGLYSNNRSRQVVANVAGYYGRTSGVEGVGATYIQSGMAHFDPKDKGIWISPLENGRASPLLNNKYNLQNSLKHENFHKEDDAKGIKTTYETHASVYMRQMQDATFNNTSNDFKTGMMESFMQYLQGAKDNKQNGYSELINKFNSSNINVGYKIVDRISGGLQLFNSKGNEVPRPIIPPLKNPY</sequence>
<dbReference type="Pfam" id="PF15638">
    <property type="entry name" value="Tox-MPTase2"/>
    <property type="match status" value="1"/>
</dbReference>
<feature type="domain" description="Tox-MPTase2" evidence="1">
    <location>
        <begin position="63"/>
        <end position="243"/>
    </location>
</feature>
<dbReference type="NCBIfam" id="TIGR03696">
    <property type="entry name" value="Rhs_assc_core"/>
    <property type="match status" value="1"/>
</dbReference>
<protein>
    <recommendedName>
        <fullName evidence="1">Tox-MPTase2 domain-containing protein</fullName>
    </recommendedName>
</protein>
<dbReference type="Gene3D" id="2.180.10.10">
    <property type="entry name" value="RHS repeat-associated core"/>
    <property type="match status" value="1"/>
</dbReference>
<reference evidence="2" key="2">
    <citation type="journal article" date="2022" name="Sci. Total Environ.">
        <title>Prevalence, transmission, and molecular epidemiology of tet(X)-positive bacteria among humans, animals, and environmental niches in China: An epidemiological, and genomic-based study.</title>
        <authorList>
            <person name="Dong N."/>
            <person name="Zeng Y."/>
            <person name="Cai C."/>
            <person name="Sun C."/>
            <person name="Lu J."/>
            <person name="Liu C."/>
            <person name="Zhou H."/>
            <person name="Sun Q."/>
            <person name="Shu L."/>
            <person name="Wang H."/>
            <person name="Wang Y."/>
            <person name="Wang S."/>
            <person name="Wu C."/>
            <person name="Chan E.W."/>
            <person name="Chen G."/>
            <person name="Shen Z."/>
            <person name="Chen S."/>
            <person name="Zhang R."/>
        </authorList>
    </citation>
    <scope>NUCLEOTIDE SEQUENCE</scope>
    <source>
        <strain evidence="2">R655-4</strain>
    </source>
</reference>
<dbReference type="EMBL" id="JACAGJ010000008">
    <property type="protein sequence ID" value="MDM1073757.1"/>
    <property type="molecule type" value="Genomic_DNA"/>
</dbReference>
<proteinExistence type="predicted"/>
<reference evidence="2" key="1">
    <citation type="submission" date="2020-06" db="EMBL/GenBank/DDBJ databases">
        <authorList>
            <person name="Dong N."/>
        </authorList>
    </citation>
    <scope>NUCLEOTIDE SEQUENCE</scope>
    <source>
        <strain evidence="2">R655-4</strain>
    </source>
</reference>
<dbReference type="Proteomes" id="UP001170959">
    <property type="component" value="Unassembled WGS sequence"/>
</dbReference>
<evidence type="ECO:0000313" key="2">
    <source>
        <dbReference type="EMBL" id="MDM1073757.1"/>
    </source>
</evidence>
<accession>A0AAJ1V993</accession>
<dbReference type="InterPro" id="IPR022385">
    <property type="entry name" value="Rhs_assc_core"/>
</dbReference>
<comment type="caution">
    <text evidence="2">The sequence shown here is derived from an EMBL/GenBank/DDBJ whole genome shotgun (WGS) entry which is preliminary data.</text>
</comment>